<name>A0A9Q1HAJ5_HOLLE</name>
<evidence type="ECO:0000313" key="1">
    <source>
        <dbReference type="EMBL" id="KAJ8039029.1"/>
    </source>
</evidence>
<sequence>MCSILNMPPPRTPNAFNYHLKMVSQIAEEETEQQIKGAVERAKLAVLGRLSNPLEALDIVVTFDET</sequence>
<gene>
    <name evidence="1" type="ORF">HOLleu_16615</name>
</gene>
<accession>A0A9Q1HAJ5</accession>
<keyword evidence="2" id="KW-1185">Reference proteome</keyword>
<reference evidence="1" key="1">
    <citation type="submission" date="2021-10" db="EMBL/GenBank/DDBJ databases">
        <title>Tropical sea cucumber genome reveals ecological adaptation and Cuvierian tubules defense mechanism.</title>
        <authorList>
            <person name="Chen T."/>
        </authorList>
    </citation>
    <scope>NUCLEOTIDE SEQUENCE</scope>
    <source>
        <strain evidence="1">Nanhai2018</strain>
        <tissue evidence="1">Muscle</tissue>
    </source>
</reference>
<dbReference type="AlphaFoldDB" id="A0A9Q1HAJ5"/>
<protein>
    <submittedName>
        <fullName evidence="1">Uncharacterized protein</fullName>
    </submittedName>
</protein>
<organism evidence="1 2">
    <name type="scientific">Holothuria leucospilota</name>
    <name type="common">Black long sea cucumber</name>
    <name type="synonym">Mertensiothuria leucospilota</name>
    <dbReference type="NCBI Taxonomy" id="206669"/>
    <lineage>
        <taxon>Eukaryota</taxon>
        <taxon>Metazoa</taxon>
        <taxon>Echinodermata</taxon>
        <taxon>Eleutherozoa</taxon>
        <taxon>Echinozoa</taxon>
        <taxon>Holothuroidea</taxon>
        <taxon>Aspidochirotacea</taxon>
        <taxon>Aspidochirotida</taxon>
        <taxon>Holothuriidae</taxon>
        <taxon>Holothuria</taxon>
    </lineage>
</organism>
<dbReference type="EMBL" id="JAIZAY010000007">
    <property type="protein sequence ID" value="KAJ8039029.1"/>
    <property type="molecule type" value="Genomic_DNA"/>
</dbReference>
<dbReference type="Proteomes" id="UP001152320">
    <property type="component" value="Chromosome 7"/>
</dbReference>
<proteinExistence type="predicted"/>
<comment type="caution">
    <text evidence="1">The sequence shown here is derived from an EMBL/GenBank/DDBJ whole genome shotgun (WGS) entry which is preliminary data.</text>
</comment>
<evidence type="ECO:0000313" key="2">
    <source>
        <dbReference type="Proteomes" id="UP001152320"/>
    </source>
</evidence>